<proteinExistence type="predicted"/>
<dbReference type="eggNOG" id="ENOG502R1XV">
    <property type="taxonomic scope" value="Eukaryota"/>
</dbReference>
<keyword evidence="5" id="KW-0539">Nucleus</keyword>
<evidence type="ECO:0000256" key="2">
    <source>
        <dbReference type="ARBA" id="ARBA00023015"/>
    </source>
</evidence>
<dbReference type="PANTHER" id="PTHR31221">
    <property type="entry name" value="WRKY TRANSCRIPTION FACTOR PROTEIN 1-RELATED"/>
    <property type="match status" value="1"/>
</dbReference>
<evidence type="ECO:0000313" key="9">
    <source>
        <dbReference type="Proteomes" id="UP000026962"/>
    </source>
</evidence>
<dbReference type="STRING" id="4537.A0A0E0JQW9"/>
<dbReference type="Gene3D" id="2.20.25.80">
    <property type="entry name" value="WRKY domain"/>
    <property type="match status" value="1"/>
</dbReference>
<dbReference type="HOGENOM" id="CLU_875389_0_0_1"/>
<feature type="region of interest" description="Disordered" evidence="6">
    <location>
        <begin position="102"/>
        <end position="121"/>
    </location>
</feature>
<dbReference type="GO" id="GO:0043565">
    <property type="term" value="F:sequence-specific DNA binding"/>
    <property type="evidence" value="ECO:0007669"/>
    <property type="project" value="InterPro"/>
</dbReference>
<dbReference type="Proteomes" id="UP000026962">
    <property type="component" value="Chromosome 1"/>
</dbReference>
<reference evidence="8" key="2">
    <citation type="submission" date="2018-05" db="EMBL/GenBank/DDBJ databases">
        <title>OpunRS2 (Oryza punctata Reference Sequence Version 2).</title>
        <authorList>
            <person name="Zhang J."/>
            <person name="Kudrna D."/>
            <person name="Lee S."/>
            <person name="Talag J."/>
            <person name="Welchert J."/>
            <person name="Wing R.A."/>
        </authorList>
    </citation>
    <scope>NUCLEOTIDE SEQUENCE [LARGE SCALE GENOMIC DNA]</scope>
</reference>
<keyword evidence="4" id="KW-0804">Transcription</keyword>
<evidence type="ECO:0000256" key="6">
    <source>
        <dbReference type="SAM" id="MobiDB-lite"/>
    </source>
</evidence>
<dbReference type="PANTHER" id="PTHR31221:SF38">
    <property type="entry name" value="WRKY DOMAIN-CONTAINING PROTEIN"/>
    <property type="match status" value="1"/>
</dbReference>
<dbReference type="AlphaFoldDB" id="A0A0E0JQW9"/>
<dbReference type="EnsemblPlants" id="OPUNC01G35780.1">
    <property type="protein sequence ID" value="OPUNC01G35780.1"/>
    <property type="gene ID" value="OPUNC01G35780"/>
</dbReference>
<feature type="compositionally biased region" description="Low complexity" evidence="6">
    <location>
        <begin position="103"/>
        <end position="121"/>
    </location>
</feature>
<dbReference type="OMA" id="CNSGGRT"/>
<evidence type="ECO:0000256" key="3">
    <source>
        <dbReference type="ARBA" id="ARBA00023125"/>
    </source>
</evidence>
<dbReference type="GO" id="GO:0005634">
    <property type="term" value="C:nucleus"/>
    <property type="evidence" value="ECO:0007669"/>
    <property type="project" value="UniProtKB-SubCell"/>
</dbReference>
<protein>
    <recommendedName>
        <fullName evidence="7">WRKY domain-containing protein</fullName>
    </recommendedName>
</protein>
<dbReference type="Gramene" id="OPUNC01G35780.1">
    <property type="protein sequence ID" value="OPUNC01G35780.1"/>
    <property type="gene ID" value="OPUNC01G35780"/>
</dbReference>
<dbReference type="InterPro" id="IPR036576">
    <property type="entry name" value="WRKY_dom_sf"/>
</dbReference>
<dbReference type="SUPFAM" id="SSF118290">
    <property type="entry name" value="WRKY DNA-binding domain"/>
    <property type="match status" value="1"/>
</dbReference>
<keyword evidence="9" id="KW-1185">Reference proteome</keyword>
<evidence type="ECO:0000256" key="4">
    <source>
        <dbReference type="ARBA" id="ARBA00023163"/>
    </source>
</evidence>
<dbReference type="InterPro" id="IPR044810">
    <property type="entry name" value="WRKY_plant"/>
</dbReference>
<keyword evidence="3" id="KW-0238">DNA-binding</keyword>
<dbReference type="InterPro" id="IPR003657">
    <property type="entry name" value="WRKY_dom"/>
</dbReference>
<organism evidence="8">
    <name type="scientific">Oryza punctata</name>
    <name type="common">Red rice</name>
    <dbReference type="NCBI Taxonomy" id="4537"/>
    <lineage>
        <taxon>Eukaryota</taxon>
        <taxon>Viridiplantae</taxon>
        <taxon>Streptophyta</taxon>
        <taxon>Embryophyta</taxon>
        <taxon>Tracheophyta</taxon>
        <taxon>Spermatophyta</taxon>
        <taxon>Magnoliopsida</taxon>
        <taxon>Liliopsida</taxon>
        <taxon>Poales</taxon>
        <taxon>Poaceae</taxon>
        <taxon>BOP clade</taxon>
        <taxon>Oryzoideae</taxon>
        <taxon>Oryzeae</taxon>
        <taxon>Oryzinae</taxon>
        <taxon>Oryza</taxon>
    </lineage>
</organism>
<dbReference type="Pfam" id="PF03106">
    <property type="entry name" value="WRKY"/>
    <property type="match status" value="1"/>
</dbReference>
<feature type="compositionally biased region" description="Low complexity" evidence="6">
    <location>
        <begin position="222"/>
        <end position="235"/>
    </location>
</feature>
<dbReference type="SMART" id="SM00774">
    <property type="entry name" value="WRKY"/>
    <property type="match status" value="1"/>
</dbReference>
<sequence length="324" mass="34163">MGDVLRAQATAAADEVGGAWPGELDEHLIGELLGDDGQFVPAAEHRDLYYSFDAGTSAAAATAACNGGGSAEHERPRPAPAVSRALCSVYSGPTIRDIEKALSSSSAASSRPPYPSGRRYSSLVEAESKYTSKVRSCGGKMPADGYKWRKYGQKSIKNNPHPRSYYKCTSSRCSAKKHVEKSTDDPEMLIVTYEGSHHHGPQPLFPPHIAQPPPPTSVVDFSAAAGAEPSSSSAAARKRKNDARAAFSPTTSEDDVDGAGLRRGDAEHAAPRRVATDHSCDDGGGSTSASSAARADAATALSSDSPPTIWSCLDWPWSQETLFL</sequence>
<evidence type="ECO:0000256" key="1">
    <source>
        <dbReference type="ARBA" id="ARBA00004123"/>
    </source>
</evidence>
<evidence type="ECO:0000313" key="8">
    <source>
        <dbReference type="EnsemblPlants" id="OPUNC01G35780.1"/>
    </source>
</evidence>
<name>A0A0E0JQW9_ORYPU</name>
<comment type="subcellular location">
    <subcellularLocation>
        <location evidence="1">Nucleus</location>
    </subcellularLocation>
</comment>
<feature type="domain" description="WRKY" evidence="7">
    <location>
        <begin position="144"/>
        <end position="202"/>
    </location>
</feature>
<keyword evidence="2" id="KW-0805">Transcription regulation</keyword>
<feature type="compositionally biased region" description="Basic and acidic residues" evidence="6">
    <location>
        <begin position="260"/>
        <end position="281"/>
    </location>
</feature>
<feature type="region of interest" description="Disordered" evidence="6">
    <location>
        <begin position="195"/>
        <end position="306"/>
    </location>
</feature>
<dbReference type="GO" id="GO:0003700">
    <property type="term" value="F:DNA-binding transcription factor activity"/>
    <property type="evidence" value="ECO:0007669"/>
    <property type="project" value="InterPro"/>
</dbReference>
<evidence type="ECO:0000259" key="7">
    <source>
        <dbReference type="PROSITE" id="PS50811"/>
    </source>
</evidence>
<accession>A0A0E0JQW9</accession>
<reference evidence="8" key="1">
    <citation type="submission" date="2015-04" db="UniProtKB">
        <authorList>
            <consortium name="EnsemblPlants"/>
        </authorList>
    </citation>
    <scope>IDENTIFICATION</scope>
</reference>
<dbReference type="PROSITE" id="PS50811">
    <property type="entry name" value="WRKY"/>
    <property type="match status" value="1"/>
</dbReference>
<feature type="compositionally biased region" description="Low complexity" evidence="6">
    <location>
        <begin position="287"/>
        <end position="305"/>
    </location>
</feature>
<evidence type="ECO:0000256" key="5">
    <source>
        <dbReference type="ARBA" id="ARBA00023242"/>
    </source>
</evidence>
<feature type="compositionally biased region" description="Pro residues" evidence="6">
    <location>
        <begin position="203"/>
        <end position="216"/>
    </location>
</feature>